<dbReference type="Gene3D" id="1.10.10.10">
    <property type="entry name" value="Winged helix-like DNA-binding domain superfamily/Winged helix DNA-binding domain"/>
    <property type="match status" value="1"/>
</dbReference>
<dbReference type="SUPFAM" id="SSF46785">
    <property type="entry name" value="Winged helix' DNA-binding domain"/>
    <property type="match status" value="1"/>
</dbReference>
<proteinExistence type="predicted"/>
<comment type="caution">
    <text evidence="2">The sequence shown here is derived from an EMBL/GenBank/DDBJ whole genome shotgun (WGS) entry which is preliminary data.</text>
</comment>
<evidence type="ECO:0000313" key="3">
    <source>
        <dbReference type="Proteomes" id="UP000185696"/>
    </source>
</evidence>
<keyword evidence="3" id="KW-1185">Reference proteome</keyword>
<sequence length="263" mass="29157">MDVEPVLELLGLSKTEAKVYRCLLGESPMPAATIADRTRTSRSSVYTVLRSLADKGLIEAGAGYSSRYHAAPPHQALPALLERERAELRAREEHVDQVLPELTALFDTGAAEDQEILELLRTPKVVGERFDRLQSEARHTIDVVMRGPVQIGGRNEEELAAMRRGVRTRAIYDRSALTDPSVRAHLDEWTAEGEQARWYTGDLPMKFAVFDSHTVLMPLVSPSVQGVAAIVVRHGELAAGLEFLFATLWASAEPMDTYRPEDP</sequence>
<evidence type="ECO:0000259" key="1">
    <source>
        <dbReference type="Pfam" id="PF01978"/>
    </source>
</evidence>
<dbReference type="AlphaFoldDB" id="A0A7Z1AU86"/>
<dbReference type="InterPro" id="IPR036388">
    <property type="entry name" value="WH-like_DNA-bd_sf"/>
</dbReference>
<dbReference type="InterPro" id="IPR002831">
    <property type="entry name" value="Tscrpt_reg_TrmB_N"/>
</dbReference>
<dbReference type="EMBL" id="MSIF01000026">
    <property type="protein sequence ID" value="OLF05746.1"/>
    <property type="molecule type" value="Genomic_DNA"/>
</dbReference>
<dbReference type="InterPro" id="IPR036390">
    <property type="entry name" value="WH_DNA-bd_sf"/>
</dbReference>
<dbReference type="PANTHER" id="PTHR34293">
    <property type="entry name" value="HTH-TYPE TRANSCRIPTIONAL REGULATOR TRMBL2"/>
    <property type="match status" value="1"/>
</dbReference>
<dbReference type="RefSeq" id="WP_075137377.1">
    <property type="nucleotide sequence ID" value="NZ_MSIF01000026.1"/>
</dbReference>
<dbReference type="InterPro" id="IPR051797">
    <property type="entry name" value="TrmB-like"/>
</dbReference>
<name>A0A7Z1AU86_9PSEU</name>
<reference evidence="2 3" key="1">
    <citation type="submission" date="2016-12" db="EMBL/GenBank/DDBJ databases">
        <title>The draft genome sequence of Actinophytocola xinjiangensis.</title>
        <authorList>
            <person name="Wang W."/>
            <person name="Yuan L."/>
        </authorList>
    </citation>
    <scope>NUCLEOTIDE SEQUENCE [LARGE SCALE GENOMIC DNA]</scope>
    <source>
        <strain evidence="2 3">CGMCC 4.4663</strain>
    </source>
</reference>
<protein>
    <recommendedName>
        <fullName evidence="1">Transcription regulator TrmB N-terminal domain-containing protein</fullName>
    </recommendedName>
</protein>
<dbReference type="SUPFAM" id="SSF56024">
    <property type="entry name" value="Phospholipase D/nuclease"/>
    <property type="match status" value="1"/>
</dbReference>
<organism evidence="2 3">
    <name type="scientific">Actinophytocola xinjiangensis</name>
    <dbReference type="NCBI Taxonomy" id="485602"/>
    <lineage>
        <taxon>Bacteria</taxon>
        <taxon>Bacillati</taxon>
        <taxon>Actinomycetota</taxon>
        <taxon>Actinomycetes</taxon>
        <taxon>Pseudonocardiales</taxon>
        <taxon>Pseudonocardiaceae</taxon>
    </lineage>
</organism>
<evidence type="ECO:0000313" key="2">
    <source>
        <dbReference type="EMBL" id="OLF05746.1"/>
    </source>
</evidence>
<feature type="domain" description="Transcription regulator TrmB N-terminal" evidence="1">
    <location>
        <begin position="7"/>
        <end position="73"/>
    </location>
</feature>
<dbReference type="Pfam" id="PF01978">
    <property type="entry name" value="TrmB"/>
    <property type="match status" value="1"/>
</dbReference>
<dbReference type="PANTHER" id="PTHR34293:SF1">
    <property type="entry name" value="HTH-TYPE TRANSCRIPTIONAL REGULATOR TRMBL2"/>
    <property type="match status" value="1"/>
</dbReference>
<accession>A0A7Z1AU86</accession>
<dbReference type="Proteomes" id="UP000185696">
    <property type="component" value="Unassembled WGS sequence"/>
</dbReference>
<gene>
    <name evidence="2" type="ORF">BLA60_35130</name>
</gene>